<dbReference type="Pfam" id="PF12612">
    <property type="entry name" value="TFCD_C"/>
    <property type="match status" value="1"/>
</dbReference>
<dbReference type="InterPro" id="IPR033162">
    <property type="entry name" value="TBCD"/>
</dbReference>
<dbReference type="InterPro" id="IPR058033">
    <property type="entry name" value="ARM_TBCD_2nd"/>
</dbReference>
<dbReference type="EMBL" id="JANAWD010000135">
    <property type="protein sequence ID" value="KAJ3485991.1"/>
    <property type="molecule type" value="Genomic_DNA"/>
</dbReference>
<dbReference type="PANTHER" id="PTHR12658:SF0">
    <property type="entry name" value="TUBULIN-SPECIFIC CHAPERONE D"/>
    <property type="match status" value="1"/>
</dbReference>
<dbReference type="AlphaFoldDB" id="A0AAD5V4Y8"/>
<name>A0AAD5V4Y8_9APHY</name>
<dbReference type="GO" id="GO:0007023">
    <property type="term" value="P:post-chaperonin tubulin folding pathway"/>
    <property type="evidence" value="ECO:0007669"/>
    <property type="project" value="InterPro"/>
</dbReference>
<evidence type="ECO:0000256" key="1">
    <source>
        <dbReference type="ARBA" id="ARBA00023186"/>
    </source>
</evidence>
<evidence type="ECO:0000259" key="2">
    <source>
        <dbReference type="Pfam" id="PF12612"/>
    </source>
</evidence>
<proteinExistence type="predicted"/>
<dbReference type="GO" id="GO:0007021">
    <property type="term" value="P:tubulin complex assembly"/>
    <property type="evidence" value="ECO:0007669"/>
    <property type="project" value="InterPro"/>
</dbReference>
<dbReference type="Pfam" id="PF25767">
    <property type="entry name" value="ARM_TBCD_2nd"/>
    <property type="match status" value="1"/>
</dbReference>
<dbReference type="SUPFAM" id="SSF48371">
    <property type="entry name" value="ARM repeat"/>
    <property type="match status" value="1"/>
</dbReference>
<evidence type="ECO:0000313" key="4">
    <source>
        <dbReference type="EMBL" id="KAJ3485991.1"/>
    </source>
</evidence>
<reference evidence="4" key="1">
    <citation type="submission" date="2022-07" db="EMBL/GenBank/DDBJ databases">
        <title>Genome Sequence of Physisporinus lineatus.</title>
        <authorList>
            <person name="Buettner E."/>
        </authorList>
    </citation>
    <scope>NUCLEOTIDE SEQUENCE</scope>
    <source>
        <strain evidence="4">VT162</strain>
    </source>
</reference>
<feature type="domain" description="Tubulin-folding cofactor D C-terminal" evidence="2">
    <location>
        <begin position="750"/>
        <end position="947"/>
    </location>
</feature>
<accession>A0AAD5V4Y8</accession>
<dbReference type="PANTHER" id="PTHR12658">
    <property type="entry name" value="BETA-TUBULIN COFACTOR D"/>
    <property type="match status" value="1"/>
</dbReference>
<sequence>MGLATASELQADDEHQERKIFVGFEKHKQFLALQDELLNLDCPSEKLSDTQYVLLMKLSSVFAEYQEQSYLWDPFLERLVSPVVSKFKSRIQNNTLTPDDASGGYGSRTSGLSNLLYLYIKFRGHKTITRFFPHEVADLTIVLDYFTNNEALSQSQYYWHLRYVMLLWLSLICMLPFDLSQFDEENQAGQTAEKIEAIAKANLGRAGVERDAAAILLSRLYTRKDMIPKFPSFLQWCLSIVREPKGPFTTIGCLRTLCEVTKYQREPPPQYIGTKAPVKTTLKDDFAFASWRALVSDGAARNSSDDTEGDFDVPEETEEALESLFQSLQDKALYFDIRQGAHSIGASVRDAASYVLWSLARAQDLEALSPHAHVLSQKLVTVALFDREVHIRRAASAGFQEYVGRTSLFPHGIDVLRKTDFYAIGTRRHAFLVAAKEVAEHEEYRPALIDHLLSVTLRHWDPTMRKLGAQSLASISQLKPTELLHDSAEKASQYLTFPDVGDVHGALLALTELADSCRLSGLEVERRKIFSYLDQVPSSIVQSPRHELITAAACTLIAKAISLPDIQLHTTSAPWRKIVDFGLRSRSTSVQEATAGAMMAVSKLVDCSPVVQRFPDDFRLLRENVAGSPAMQQSVSRVLGVLDYNAHPHGLQEAIRYLLGCVNPQRVRCPISTYEKKAHLSPDVSPGVVCEMIDALQAGLEDYSTDQRGDVGSWIRIACIKGLAEISELLIQNASNVPNFAGYFPPQRYHDALGGILKQGVERLDNVRHQAGQELLRLLRLPLPDATNATAWQVRGSDLLTELFLRDSEIVGWNEGSWLFPRAVKILEIEEYRAQLLAGLVLSVSSKTDSTQRPVSTSLVDYTRSLPVSRNGEPGYDLRKFAEDLLSRTTRKLSSNNIVVPVLQTFNVLLEADALEGLYEDETGLQSLRSLLAIASRNVERLKNVQRILMSMRVVINLLPAAALRKECQSHLSQFLGHQYPKIRADTAEYLYLVLQTKDLDCETDMAENIILETEWSSADIAMVRDAAQRCIASLVDEIN</sequence>
<gene>
    <name evidence="4" type="ORF">NLI96_g4553</name>
</gene>
<dbReference type="GO" id="GO:0000226">
    <property type="term" value="P:microtubule cytoskeleton organization"/>
    <property type="evidence" value="ECO:0007669"/>
    <property type="project" value="TreeGrafter"/>
</dbReference>
<dbReference type="Pfam" id="PF23579">
    <property type="entry name" value="ARM_TBCD"/>
    <property type="match status" value="1"/>
</dbReference>
<evidence type="ECO:0000313" key="5">
    <source>
        <dbReference type="Proteomes" id="UP001212997"/>
    </source>
</evidence>
<comment type="caution">
    <text evidence="4">The sequence shown here is derived from an EMBL/GenBank/DDBJ whole genome shotgun (WGS) entry which is preliminary data.</text>
</comment>
<evidence type="ECO:0000259" key="3">
    <source>
        <dbReference type="Pfam" id="PF25767"/>
    </source>
</evidence>
<dbReference type="GO" id="GO:0005096">
    <property type="term" value="F:GTPase activator activity"/>
    <property type="evidence" value="ECO:0007669"/>
    <property type="project" value="InterPro"/>
</dbReference>
<dbReference type="GO" id="GO:0048487">
    <property type="term" value="F:beta-tubulin binding"/>
    <property type="evidence" value="ECO:0007669"/>
    <property type="project" value="InterPro"/>
</dbReference>
<feature type="domain" description="Tubulin-folding cofactor D ARM repeats" evidence="3">
    <location>
        <begin position="331"/>
        <end position="413"/>
    </location>
</feature>
<protein>
    <recommendedName>
        <fullName evidence="6">Tubulin-specific chaperone D</fullName>
    </recommendedName>
</protein>
<organism evidence="4 5">
    <name type="scientific">Meripilus lineatus</name>
    <dbReference type="NCBI Taxonomy" id="2056292"/>
    <lineage>
        <taxon>Eukaryota</taxon>
        <taxon>Fungi</taxon>
        <taxon>Dikarya</taxon>
        <taxon>Basidiomycota</taxon>
        <taxon>Agaricomycotina</taxon>
        <taxon>Agaricomycetes</taxon>
        <taxon>Polyporales</taxon>
        <taxon>Meripilaceae</taxon>
        <taxon>Meripilus</taxon>
    </lineage>
</organism>
<evidence type="ECO:0008006" key="6">
    <source>
        <dbReference type="Google" id="ProtNLM"/>
    </source>
</evidence>
<keyword evidence="5" id="KW-1185">Reference proteome</keyword>
<dbReference type="InterPro" id="IPR016024">
    <property type="entry name" value="ARM-type_fold"/>
</dbReference>
<keyword evidence="1" id="KW-0143">Chaperone</keyword>
<dbReference type="InterPro" id="IPR022577">
    <property type="entry name" value="TBCD_C"/>
</dbReference>
<dbReference type="Proteomes" id="UP001212997">
    <property type="component" value="Unassembled WGS sequence"/>
</dbReference>